<feature type="compositionally biased region" description="Low complexity" evidence="1">
    <location>
        <begin position="382"/>
        <end position="410"/>
    </location>
</feature>
<keyword evidence="3" id="KW-1185">Reference proteome</keyword>
<dbReference type="STRING" id="2020962.A0A2N1J9G7"/>
<feature type="compositionally biased region" description="Polar residues" evidence="1">
    <location>
        <begin position="325"/>
        <end position="342"/>
    </location>
</feature>
<gene>
    <name evidence="2" type="ORF">MVES_002990</name>
</gene>
<feature type="compositionally biased region" description="Polar residues" evidence="1">
    <location>
        <begin position="193"/>
        <end position="212"/>
    </location>
</feature>
<evidence type="ECO:0000256" key="1">
    <source>
        <dbReference type="SAM" id="MobiDB-lite"/>
    </source>
</evidence>
<dbReference type="Proteomes" id="UP000232875">
    <property type="component" value="Unassembled WGS sequence"/>
</dbReference>
<feature type="compositionally biased region" description="Basic residues" evidence="1">
    <location>
        <begin position="112"/>
        <end position="124"/>
    </location>
</feature>
<reference evidence="2 3" key="1">
    <citation type="submission" date="2017-10" db="EMBL/GenBank/DDBJ databases">
        <title>A novel species of cold-tolerant Malassezia isolated from bats.</title>
        <authorList>
            <person name="Lorch J.M."/>
            <person name="Palmer J.M."/>
            <person name="Vanderwolf K.J."/>
            <person name="Schmidt K.Z."/>
            <person name="Verant M.L."/>
            <person name="Weller T.J."/>
            <person name="Blehert D.S."/>
        </authorList>
    </citation>
    <scope>NUCLEOTIDE SEQUENCE [LARGE SCALE GENOMIC DNA]</scope>
    <source>
        <strain evidence="2 3">NWHC:44797-103</strain>
    </source>
</reference>
<evidence type="ECO:0000313" key="2">
    <source>
        <dbReference type="EMBL" id="PKI83184.1"/>
    </source>
</evidence>
<organism evidence="2 3">
    <name type="scientific">Malassezia vespertilionis</name>
    <dbReference type="NCBI Taxonomy" id="2020962"/>
    <lineage>
        <taxon>Eukaryota</taxon>
        <taxon>Fungi</taxon>
        <taxon>Dikarya</taxon>
        <taxon>Basidiomycota</taxon>
        <taxon>Ustilaginomycotina</taxon>
        <taxon>Malasseziomycetes</taxon>
        <taxon>Malasseziales</taxon>
        <taxon>Malasseziaceae</taxon>
        <taxon>Malassezia</taxon>
    </lineage>
</organism>
<dbReference type="OrthoDB" id="3366874at2759"/>
<feature type="region of interest" description="Disordered" evidence="1">
    <location>
        <begin position="192"/>
        <end position="243"/>
    </location>
</feature>
<accession>A0A2N1J9G7</accession>
<dbReference type="EMBL" id="KZ454992">
    <property type="protein sequence ID" value="PKI83184.1"/>
    <property type="molecule type" value="Genomic_DNA"/>
</dbReference>
<sequence>MTPAAQYDISVLPLIPSDADIQSLHGYLRGPSCRNGISDNVTSVFGADIAMGRLREAHFVMRSNRPVSPASFDQQYIDARLMSNETSAPGLPRSWSTPMLAKRSQTELVRPMRSRAQAKGKRRGAPASHELEAESVMQTTPKRSARRSRSLSNLFSRAKQRTPTSDSMPQGGAKTSTPLSASRFGALDLTRFTPRSESSMSLPRTRTTSNSVADLRMASGNASTSTLSEALQHKPSKYTASPAGSTSVNYFANDLVPSPTSSVMYDGSASLFSLSSVALRSGSVGSTEASASAYRVSVASPTRPKIAIPLPEVDGGLKPLRGERSNSIVSSLPQRSPYSSTHDTLRGSLEQKQSTPVAMAMSTISAASSPTSPALDVPPQKSSSISPSVSGMSVGGVSMPSSASSFSNSNKPLPVEATSDTTPAERTAASTAASTALSTPFVQIDNAFQTMIHVSDTPSPSHYAPAPLRAMSGETQSADEMDAALLCSPASATDTFLSVLQDTDDEYGRSSVLSQDRDSQVNVQGVAMSSPASGVGWLKETQSVRSVLGSALGSPNMGSTAHASPRLASPLSPAHASPLPPSPVPSFSTNSPQLSRISPPMPSPTMHRTVPLSSPTVFKSLSPFYANVPNTQRAPRKADRAPRNEASLSTAPSSAKLPALPAHTYTTTTEPLHTTLSTPPATISSTRVAPSPDAPPLQPPVHTTKALPFLPDSAASASPPAAFQDTLQEFATQQESLMSNIETSRAEIWELWRNIREFREALQNDAGMVLEEKTLSSKSDRYERIRESIASADHMDRRLTALLHAPNDPSHGTPAPMAHARDSASSLGDPLDFSYYESA</sequence>
<feature type="compositionally biased region" description="Polar residues" evidence="1">
    <location>
        <begin position="220"/>
        <end position="229"/>
    </location>
</feature>
<feature type="compositionally biased region" description="Low complexity" evidence="1">
    <location>
        <begin position="646"/>
        <end position="680"/>
    </location>
</feature>
<feature type="compositionally biased region" description="Polar residues" evidence="1">
    <location>
        <begin position="161"/>
        <end position="180"/>
    </location>
</feature>
<name>A0A2N1J9G7_9BASI</name>
<feature type="compositionally biased region" description="Low complexity" evidence="1">
    <location>
        <begin position="358"/>
        <end position="374"/>
    </location>
</feature>
<feature type="region of interest" description="Disordered" evidence="1">
    <location>
        <begin position="804"/>
        <end position="839"/>
    </location>
</feature>
<dbReference type="AlphaFoldDB" id="A0A2N1J9G7"/>
<evidence type="ECO:0000313" key="3">
    <source>
        <dbReference type="Proteomes" id="UP000232875"/>
    </source>
</evidence>
<feature type="compositionally biased region" description="Polar residues" evidence="1">
    <location>
        <begin position="587"/>
        <end position="596"/>
    </location>
</feature>
<feature type="compositionally biased region" description="Low complexity" evidence="1">
    <location>
        <begin position="421"/>
        <end position="435"/>
    </location>
</feature>
<feature type="region of interest" description="Disordered" evidence="1">
    <location>
        <begin position="627"/>
        <end position="696"/>
    </location>
</feature>
<feature type="region of interest" description="Disordered" evidence="1">
    <location>
        <begin position="549"/>
        <end position="613"/>
    </location>
</feature>
<feature type="compositionally biased region" description="Low complexity" evidence="1">
    <location>
        <begin position="561"/>
        <end position="577"/>
    </location>
</feature>
<feature type="region of interest" description="Disordered" evidence="1">
    <location>
        <begin position="102"/>
        <end position="180"/>
    </location>
</feature>
<feature type="region of interest" description="Disordered" evidence="1">
    <location>
        <begin position="317"/>
        <end position="435"/>
    </location>
</feature>
<protein>
    <submittedName>
        <fullName evidence="2">Uncharacterized protein</fullName>
    </submittedName>
</protein>
<proteinExistence type="predicted"/>